<comment type="caution">
    <text evidence="1">The sequence shown here is derived from an EMBL/GenBank/DDBJ whole genome shotgun (WGS) entry which is preliminary data.</text>
</comment>
<keyword evidence="2" id="KW-1185">Reference proteome</keyword>
<dbReference type="EMBL" id="JBBXMP010000012">
    <property type="protein sequence ID" value="KAL0069450.1"/>
    <property type="molecule type" value="Genomic_DNA"/>
</dbReference>
<name>A0ABR3A665_9AGAR</name>
<dbReference type="SUPFAM" id="SSF52047">
    <property type="entry name" value="RNI-like"/>
    <property type="match status" value="1"/>
</dbReference>
<sequence>MDRNLFLHLLFATGRALRVEELHPRGSLHVIPRMQRVEEGMIEALQRAPAVKRIRCSADTFIRHDLFLLRTIETLAITYLDANSGHDSSGFFSGLGKMRNLRSLNLTLRGNIGPSQTTIPELASFSLERLHINIYGASSMHHPWLETLILPSLVTVDLVARDGIPHSLLRSLPQLQSVRNFSLSAGNLKPSSIVYLLHSLPNLEGCRIVETSTPHWKVQPQTCIEAFLTELTSSTLGISPRVFLPNLKSLYIREITPSLSHYHKVAMELLLVTLEAKSTRRLTEVRLVFDETSAMIDRAISLRGSRLSTLTLPGNLLPRLEVLEGKGTKCGVSRYDDEWRWMRVFGQLEHEDTCWCFEEFEEDEG</sequence>
<evidence type="ECO:0000313" key="1">
    <source>
        <dbReference type="EMBL" id="KAL0069450.1"/>
    </source>
</evidence>
<proteinExistence type="predicted"/>
<organism evidence="1 2">
    <name type="scientific">Marasmius tenuissimus</name>
    <dbReference type="NCBI Taxonomy" id="585030"/>
    <lineage>
        <taxon>Eukaryota</taxon>
        <taxon>Fungi</taxon>
        <taxon>Dikarya</taxon>
        <taxon>Basidiomycota</taxon>
        <taxon>Agaricomycotina</taxon>
        <taxon>Agaricomycetes</taxon>
        <taxon>Agaricomycetidae</taxon>
        <taxon>Agaricales</taxon>
        <taxon>Marasmiineae</taxon>
        <taxon>Marasmiaceae</taxon>
        <taxon>Marasmius</taxon>
    </lineage>
</organism>
<reference evidence="1 2" key="1">
    <citation type="submission" date="2024-05" db="EMBL/GenBank/DDBJ databases">
        <title>A draft genome resource for the thread blight pathogen Marasmius tenuissimus strain MS-2.</title>
        <authorList>
            <person name="Yulfo-Soto G.E."/>
            <person name="Baruah I.K."/>
            <person name="Amoako-Attah I."/>
            <person name="Bukari Y."/>
            <person name="Meinhardt L.W."/>
            <person name="Bailey B.A."/>
            <person name="Cohen S.P."/>
        </authorList>
    </citation>
    <scope>NUCLEOTIDE SEQUENCE [LARGE SCALE GENOMIC DNA]</scope>
    <source>
        <strain evidence="1 2">MS-2</strain>
    </source>
</reference>
<accession>A0ABR3A665</accession>
<evidence type="ECO:0000313" key="2">
    <source>
        <dbReference type="Proteomes" id="UP001437256"/>
    </source>
</evidence>
<gene>
    <name evidence="1" type="ORF">AAF712_003476</name>
</gene>
<dbReference type="Proteomes" id="UP001437256">
    <property type="component" value="Unassembled WGS sequence"/>
</dbReference>
<dbReference type="Gene3D" id="3.80.10.10">
    <property type="entry name" value="Ribonuclease Inhibitor"/>
    <property type="match status" value="1"/>
</dbReference>
<protein>
    <submittedName>
        <fullName evidence="1">Uncharacterized protein</fullName>
    </submittedName>
</protein>
<dbReference type="InterPro" id="IPR032675">
    <property type="entry name" value="LRR_dom_sf"/>
</dbReference>